<evidence type="ECO:0000313" key="8">
    <source>
        <dbReference type="Proteomes" id="UP001153148"/>
    </source>
</evidence>
<dbReference type="PROSITE" id="PS50026">
    <property type="entry name" value="EGF_3"/>
    <property type="match status" value="1"/>
</dbReference>
<dbReference type="CDD" id="cd00054">
    <property type="entry name" value="EGF_CA"/>
    <property type="match status" value="1"/>
</dbReference>
<protein>
    <recommendedName>
        <fullName evidence="6">EGF-like domain-containing protein</fullName>
    </recommendedName>
</protein>
<evidence type="ECO:0000256" key="2">
    <source>
        <dbReference type="ARBA" id="ARBA00022729"/>
    </source>
</evidence>
<dbReference type="Proteomes" id="UP001153148">
    <property type="component" value="Unassembled WGS sequence"/>
</dbReference>
<reference evidence="7" key="1">
    <citation type="submission" date="2021-03" db="EMBL/GenBank/DDBJ databases">
        <authorList>
            <person name="Tran Van P."/>
        </authorList>
    </citation>
    <scope>NUCLEOTIDE SEQUENCE</scope>
</reference>
<evidence type="ECO:0000256" key="4">
    <source>
        <dbReference type="ARBA" id="ARBA00023157"/>
    </source>
</evidence>
<keyword evidence="2" id="KW-0732">Signal</keyword>
<dbReference type="Pfam" id="PF02010">
    <property type="entry name" value="REJ"/>
    <property type="match status" value="1"/>
</dbReference>
<dbReference type="InterPro" id="IPR001881">
    <property type="entry name" value="EGF-like_Ca-bd_dom"/>
</dbReference>
<evidence type="ECO:0000256" key="1">
    <source>
        <dbReference type="ARBA" id="ARBA00022536"/>
    </source>
</evidence>
<feature type="domain" description="EGF-like" evidence="6">
    <location>
        <begin position="137"/>
        <end position="173"/>
    </location>
</feature>
<dbReference type="InterPro" id="IPR002859">
    <property type="entry name" value="PKD/REJ-like"/>
</dbReference>
<gene>
    <name evidence="7" type="ORF">TPAB3V08_LOCUS3470</name>
</gene>
<proteinExistence type="predicted"/>
<dbReference type="EMBL" id="CAJPIN010003900">
    <property type="protein sequence ID" value="CAG2056478.1"/>
    <property type="molecule type" value="Genomic_DNA"/>
</dbReference>
<dbReference type="PROSITE" id="PS00022">
    <property type="entry name" value="EGF_1"/>
    <property type="match status" value="1"/>
</dbReference>
<keyword evidence="1 5" id="KW-0245">EGF-like domain</keyword>
<keyword evidence="3" id="KW-0677">Repeat</keyword>
<dbReference type="PROSITE" id="PS01186">
    <property type="entry name" value="EGF_2"/>
    <property type="match status" value="1"/>
</dbReference>
<dbReference type="InterPro" id="IPR000742">
    <property type="entry name" value="EGF"/>
</dbReference>
<organism evidence="7 8">
    <name type="scientific">Timema podura</name>
    <name type="common">Walking stick</name>
    <dbReference type="NCBI Taxonomy" id="61482"/>
    <lineage>
        <taxon>Eukaryota</taxon>
        <taxon>Metazoa</taxon>
        <taxon>Ecdysozoa</taxon>
        <taxon>Arthropoda</taxon>
        <taxon>Hexapoda</taxon>
        <taxon>Insecta</taxon>
        <taxon>Pterygota</taxon>
        <taxon>Neoptera</taxon>
        <taxon>Polyneoptera</taxon>
        <taxon>Phasmatodea</taxon>
        <taxon>Timematodea</taxon>
        <taxon>Timematoidea</taxon>
        <taxon>Timematidae</taxon>
        <taxon>Timema</taxon>
    </lineage>
</organism>
<sequence>MVTFKECSCEISYPALVGVRDKASSSLVCPMTIRMGFESWLYELANALVVLSQTTEDGEIEVRISVGLSLYAATISAKQARDNFSYDDVGANTKRGSEATKKTCPECYGRGYCEEKDGNIKCLCFEQFYEGADCMTEVNHCKTNPCENDGDCQPVWGNYFCKCRKGFHGVNCTEQVTLSASSTEIESKYVTSCLHLTGLYHMFCLLKARLRGWRDHSSCTTWKSRYPARKQNKMGYIVRGYSYTSNGGPVYISVKIKNKNTVQFEGRYLVVPEKNPSFCTPTILMQDWYELVSSLYHRPETGVQYSLGDDGRFDRTFFPARSSATEYDKAPMYKREERFSVRSKTTPDCSDQEPQLSQYWFQYNISDDAPVPADDTFGALDTDWNSPTEYAFQPFTMNFGFYLMKVAVLEEVNEILGAQKNSFWNENMCGFHVVPAGLVACMVGGESATVGVHQELQLSAELSFDPNESPYNQQHLSYKWSCWTSTRSKGHYCKGKGVQVGTGMSTTSPRDKAIVHLGMHF</sequence>
<evidence type="ECO:0000256" key="5">
    <source>
        <dbReference type="PROSITE-ProRule" id="PRU00076"/>
    </source>
</evidence>
<evidence type="ECO:0000256" key="3">
    <source>
        <dbReference type="ARBA" id="ARBA00022737"/>
    </source>
</evidence>
<name>A0ABN7NTJ8_TIMPD</name>
<keyword evidence="8" id="KW-1185">Reference proteome</keyword>
<dbReference type="SMART" id="SM00179">
    <property type="entry name" value="EGF_CA"/>
    <property type="match status" value="1"/>
</dbReference>
<dbReference type="PANTHER" id="PTHR12916:SF4">
    <property type="entry name" value="UNINFLATABLE, ISOFORM C"/>
    <property type="match status" value="1"/>
</dbReference>
<dbReference type="PANTHER" id="PTHR12916">
    <property type="entry name" value="CYTOCHROME C OXIDASE POLYPEPTIDE VIC-2"/>
    <property type="match status" value="1"/>
</dbReference>
<dbReference type="Gene3D" id="2.10.25.10">
    <property type="entry name" value="Laminin"/>
    <property type="match status" value="1"/>
</dbReference>
<evidence type="ECO:0000259" key="6">
    <source>
        <dbReference type="PROSITE" id="PS50026"/>
    </source>
</evidence>
<feature type="disulfide bond" evidence="5">
    <location>
        <begin position="163"/>
        <end position="172"/>
    </location>
</feature>
<comment type="caution">
    <text evidence="7">The sequence shown here is derived from an EMBL/GenBank/DDBJ whole genome shotgun (WGS) entry which is preliminary data.</text>
</comment>
<accession>A0ABN7NTJ8</accession>
<comment type="caution">
    <text evidence="5">Lacks conserved residue(s) required for the propagation of feature annotation.</text>
</comment>
<dbReference type="SMART" id="SM00181">
    <property type="entry name" value="EGF"/>
    <property type="match status" value="1"/>
</dbReference>
<keyword evidence="4 5" id="KW-1015">Disulfide bond</keyword>
<dbReference type="SUPFAM" id="SSF57196">
    <property type="entry name" value="EGF/Laminin"/>
    <property type="match status" value="1"/>
</dbReference>
<evidence type="ECO:0000313" key="7">
    <source>
        <dbReference type="EMBL" id="CAG2056478.1"/>
    </source>
</evidence>
<dbReference type="Pfam" id="PF00008">
    <property type="entry name" value="EGF"/>
    <property type="match status" value="1"/>
</dbReference>